<keyword evidence="2" id="KW-1185">Reference proteome</keyword>
<dbReference type="AlphaFoldDB" id="A0A7I7TCL9"/>
<dbReference type="RefSeq" id="WP_163750988.1">
    <property type="nucleotide sequence ID" value="NZ_AP022596.1"/>
</dbReference>
<evidence type="ECO:0000313" key="2">
    <source>
        <dbReference type="Proteomes" id="UP000467148"/>
    </source>
</evidence>
<proteinExistence type="predicted"/>
<dbReference type="EMBL" id="AP022596">
    <property type="protein sequence ID" value="BBY66947.1"/>
    <property type="molecule type" value="Genomic_DNA"/>
</dbReference>
<dbReference type="KEGG" id="mhev:MHEL_51900"/>
<gene>
    <name evidence="1" type="ORF">MHEL_51900</name>
</gene>
<organism evidence="1 2">
    <name type="scientific">Mycolicibacterium helvum</name>
    <dbReference type="NCBI Taxonomy" id="1534349"/>
    <lineage>
        <taxon>Bacteria</taxon>
        <taxon>Bacillati</taxon>
        <taxon>Actinomycetota</taxon>
        <taxon>Actinomycetes</taxon>
        <taxon>Mycobacteriales</taxon>
        <taxon>Mycobacteriaceae</taxon>
        <taxon>Mycolicibacterium</taxon>
    </lineage>
</organism>
<accession>A0A7I7TCL9</accession>
<evidence type="ECO:0000313" key="1">
    <source>
        <dbReference type="EMBL" id="BBY66947.1"/>
    </source>
</evidence>
<sequence length="376" mass="39271">MRLVAESGLWRTGPAVAAVPLVAVVEVDGAVLAWTVDEAEKQAQITLTDADRADWLWRVLGEDGHRAVAAAAAQPPDVDRGVDLPSVEVRSGTLDGLRRLAIGHWLRRWWPVSVQDGIIGLDPALLDAEIALLTAQAEDFMGEDSLDADIGALLAPHAAALTLHLIVGEPRVVELVVRCVELAQDVGVDAPGWADLADTVEQMTASPALVSAHHDDYALAAGTDTGPTPAGLIARGVTSMAWSAVPGGVFDAAEDTVGWAVTADGDRVNAVLQVAVVGPGSPAGIPIRLRCNAFTAAGALDESGRASLELIDAAGRPATVTQAWDQNWSATVVTVGAETAEPAQSRARVRRFARNRLAEPGPDAYLAEILAAESDY</sequence>
<protein>
    <submittedName>
        <fullName evidence="1">Uncharacterized protein</fullName>
    </submittedName>
</protein>
<name>A0A7I7TCL9_9MYCO</name>
<reference evidence="1 2" key="1">
    <citation type="journal article" date="2019" name="Emerg. Microbes Infect.">
        <title>Comprehensive subspecies identification of 175 nontuberculous mycobacteria species based on 7547 genomic profiles.</title>
        <authorList>
            <person name="Matsumoto Y."/>
            <person name="Kinjo T."/>
            <person name="Motooka D."/>
            <person name="Nabeya D."/>
            <person name="Jung N."/>
            <person name="Uechi K."/>
            <person name="Horii T."/>
            <person name="Iida T."/>
            <person name="Fujita J."/>
            <person name="Nakamura S."/>
        </authorList>
    </citation>
    <scope>NUCLEOTIDE SEQUENCE [LARGE SCALE GENOMIC DNA]</scope>
    <source>
        <strain evidence="1 2">JCM 30396</strain>
    </source>
</reference>
<dbReference type="Proteomes" id="UP000467148">
    <property type="component" value="Chromosome"/>
</dbReference>